<dbReference type="GO" id="GO:0004222">
    <property type="term" value="F:metalloendopeptidase activity"/>
    <property type="evidence" value="ECO:0007669"/>
    <property type="project" value="TreeGrafter"/>
</dbReference>
<dbReference type="Gene3D" id="2.70.70.10">
    <property type="entry name" value="Glucose Permease (Domain IIA)"/>
    <property type="match status" value="1"/>
</dbReference>
<dbReference type="EMBL" id="FOOT01000001">
    <property type="protein sequence ID" value="SFG13814.1"/>
    <property type="molecule type" value="Genomic_DNA"/>
</dbReference>
<dbReference type="Pfam" id="PF01551">
    <property type="entry name" value="Peptidase_M23"/>
    <property type="match status" value="1"/>
</dbReference>
<dbReference type="Pfam" id="PF08239">
    <property type="entry name" value="SH3_3"/>
    <property type="match status" value="1"/>
</dbReference>
<dbReference type="Proteomes" id="UP000198724">
    <property type="component" value="Unassembled WGS sequence"/>
</dbReference>
<evidence type="ECO:0000259" key="3">
    <source>
        <dbReference type="Pfam" id="PF08239"/>
    </source>
</evidence>
<accession>A0A1I2PCK3</accession>
<feature type="chain" id="PRO_5011600857" evidence="1">
    <location>
        <begin position="28"/>
        <end position="452"/>
    </location>
</feature>
<gene>
    <name evidence="4" type="ORF">SAMN05421739_1011004</name>
</gene>
<dbReference type="Gene3D" id="2.30.30.40">
    <property type="entry name" value="SH3 Domains"/>
    <property type="match status" value="1"/>
</dbReference>
<dbReference type="InterPro" id="IPR016047">
    <property type="entry name" value="M23ase_b-sheet_dom"/>
</dbReference>
<dbReference type="PANTHER" id="PTHR21666">
    <property type="entry name" value="PEPTIDASE-RELATED"/>
    <property type="match status" value="1"/>
</dbReference>
<protein>
    <submittedName>
        <fullName evidence="4">SH3 domain-containing protein</fullName>
    </submittedName>
</protein>
<keyword evidence="1" id="KW-0732">Signal</keyword>
<feature type="domain" description="M23ase beta-sheet core" evidence="2">
    <location>
        <begin position="204"/>
        <end position="297"/>
    </location>
</feature>
<dbReference type="SUPFAM" id="SSF51261">
    <property type="entry name" value="Duplicated hybrid motif"/>
    <property type="match status" value="1"/>
</dbReference>
<feature type="domain" description="SH3b" evidence="3">
    <location>
        <begin position="333"/>
        <end position="383"/>
    </location>
</feature>
<dbReference type="RefSeq" id="WP_245756098.1">
    <property type="nucleotide sequence ID" value="NZ_FOOT01000001.1"/>
</dbReference>
<evidence type="ECO:0000256" key="1">
    <source>
        <dbReference type="SAM" id="SignalP"/>
    </source>
</evidence>
<reference evidence="5" key="1">
    <citation type="submission" date="2016-10" db="EMBL/GenBank/DDBJ databases">
        <authorList>
            <person name="Varghese N."/>
            <person name="Submissions S."/>
        </authorList>
    </citation>
    <scope>NUCLEOTIDE SEQUENCE [LARGE SCALE GENOMIC DNA]</scope>
    <source>
        <strain evidence="5">LP51</strain>
    </source>
</reference>
<dbReference type="CDD" id="cd12797">
    <property type="entry name" value="M23_peptidase"/>
    <property type="match status" value="1"/>
</dbReference>
<evidence type="ECO:0000259" key="2">
    <source>
        <dbReference type="Pfam" id="PF01551"/>
    </source>
</evidence>
<proteinExistence type="predicted"/>
<dbReference type="InterPro" id="IPR003646">
    <property type="entry name" value="SH3-like_bac-type"/>
</dbReference>
<dbReference type="PANTHER" id="PTHR21666:SF268">
    <property type="entry name" value="PEPTIDASE M23 DOMAIN-CONTAINING PROTEIN"/>
    <property type="match status" value="1"/>
</dbReference>
<dbReference type="InterPro" id="IPR050570">
    <property type="entry name" value="Cell_wall_metabolism_enzyme"/>
</dbReference>
<dbReference type="InterPro" id="IPR011055">
    <property type="entry name" value="Dup_hybrid_motif"/>
</dbReference>
<sequence>MYRNRRSFTSALFYTFLIFILASCSQQQTLRGVFKNQTPHEKYAAKLKVANLHETALGQQWLQASEQALQDSITITLPFKETGYFAADKPRALGYRIPAQRGQRLIVNLEVQAREQLQVFMDLFETEGGKPEHVAAADTAARTLAYEVEENQQHILRVQPELLRSGQYTVTIQAEPILAFPVAGKSSRHIASIWGDPRDAGARSHEGIDVFAKRGTPAVAASDGIVRQVGTSPRGGKVVWLTDLNRRQSLYYAHLDSQLVQVGQQVKAGDTLGLIGNTGNARTTGPHLHFGIYRYGRGATNPYPYVHQPTAPVPAVKINAELVGNWVRVRSRNANVRLQPGSASGVYRTLPQHTPLQVTGGTSSWYRVALPDGKEAYIASSVVEPANQPVTYKKLASETDLLDQAHPQAAAKDSLPAGVSIAILGSYQGFDLVRNEAGELGWINPQQTVSLR</sequence>
<evidence type="ECO:0000313" key="5">
    <source>
        <dbReference type="Proteomes" id="UP000198724"/>
    </source>
</evidence>
<evidence type="ECO:0000313" key="4">
    <source>
        <dbReference type="EMBL" id="SFG13814.1"/>
    </source>
</evidence>
<name>A0A1I2PCK3_9BACT</name>
<feature type="signal peptide" evidence="1">
    <location>
        <begin position="1"/>
        <end position="27"/>
    </location>
</feature>
<keyword evidence="5" id="KW-1185">Reference proteome</keyword>
<organism evidence="4 5">
    <name type="scientific">Pontibacter chinhatensis</name>
    <dbReference type="NCBI Taxonomy" id="1436961"/>
    <lineage>
        <taxon>Bacteria</taxon>
        <taxon>Pseudomonadati</taxon>
        <taxon>Bacteroidota</taxon>
        <taxon>Cytophagia</taxon>
        <taxon>Cytophagales</taxon>
        <taxon>Hymenobacteraceae</taxon>
        <taxon>Pontibacter</taxon>
    </lineage>
</organism>
<dbReference type="STRING" id="1436961.SAMN05421739_1011004"/>
<dbReference type="PROSITE" id="PS51257">
    <property type="entry name" value="PROKAR_LIPOPROTEIN"/>
    <property type="match status" value="1"/>
</dbReference>
<dbReference type="AlphaFoldDB" id="A0A1I2PCK3"/>